<accession>A0ABN3UJU6</accession>
<keyword evidence="3" id="KW-1003">Cell membrane</keyword>
<dbReference type="PANTHER" id="PTHR37316:SF3">
    <property type="entry name" value="TEICHOIC ACID GLYCEROL-PHOSPHATE TRANSFERASE"/>
    <property type="match status" value="1"/>
</dbReference>
<dbReference type="InterPro" id="IPR043148">
    <property type="entry name" value="TagF_C"/>
</dbReference>
<keyword evidence="9" id="KW-1185">Reference proteome</keyword>
<evidence type="ECO:0000256" key="5">
    <source>
        <dbReference type="ARBA" id="ARBA00022944"/>
    </source>
</evidence>
<evidence type="ECO:0000256" key="4">
    <source>
        <dbReference type="ARBA" id="ARBA00022679"/>
    </source>
</evidence>
<evidence type="ECO:0000259" key="7">
    <source>
        <dbReference type="Pfam" id="PF00535"/>
    </source>
</evidence>
<evidence type="ECO:0000256" key="2">
    <source>
        <dbReference type="ARBA" id="ARBA00010488"/>
    </source>
</evidence>
<sequence>MISVVVLAHGAGNHLAECLESLARQTFSDFEAVVVGDAARDRTELPDSRFRWVKGDSLSRGAAWELGIGEARGDHLMFVEGVDRIPSRALDLLHDALAGSRSDFAAGNVSVITESGGTWRAYTHKEAFAKRLRHTHIKKHQSLFHDRYVTGKLFRRSFWDAAGLSFPDGSRHEDLAVAIPAHFLASSVEVLPEMTLYRRRELFPQPTTDAREIADGFAAVERVERLLEGRWRASALRRFQLTVLGREFRVFLDALPDCEPAERELLIGLAADFTERVEPKLFQSLSALSRLKWHLASRRLTTELVKVVRYERGKSTPSIVRSPLRRYVVYPYWKDDKLAVPESVYLARDELKMRGRVQSVEWRDGKLVVSAEAYINSVGMRRRWTSVKGVQLRQGGRRILLPARKKLVKKAWRGMEFTLNPRLLRGPRGWKDGVWEVEAGVFNSGVFRRGRLQAGTSGSGAHPPYAYVDDDVRIVPEIVEKVLRVRVETVRARVTGLRWLGDTLEMTGKVRSGTPERLVFSRMDQEVSVPVTASGNGFAVRLPLADLPDVRADESRLDDTVVWRAFLDGVPVVLADEVEQAPHLAGEREIIAGRNPSGYLRMSLRTARFTLRSVELGADGVLAVEGTHPVNGGTGTLVLSSRNRNLTYSFPLEDGRARLPLAGMDTLAGTLPLRQGRWELLYRGQGRPLALQVAEEIRLPKPVEVALRTYSLEEQNGRLVVSVGSDLRPEEVNSGSKLRKEARLKVKETGLRDAVLFSCFNGRQYSDSPRAIHEELVRRGSPLEQLWVVGDGQVELPPTVKPVRLNGADWHEAVASSRYIVTNHRLGDWFHRHPEQSVLQTWHGTPLKKIGRDVKEVHFAYSPGMQKAMATAEKEPRLPEWTHLVSPNPFSTPILTRAFKFEGELIEAGYPRNDLLYSPDAGRVAERVRERLGIPPGKRVVLYAPTWRDDQFYGVGRYKSDWRIDLDLFERELGADHVLVARLHPNVVDGAPERPFVYDASAYPDIGELYLAADLMVTDYSSVMFDFANLRRPMLFFTYDLAHYRDKLRGFYFDFEKEAPGPLLETSEDLIEAIRNAGEIGEKYSAAYDAFYERFCSLDDGSAAARVVDRVFGA</sequence>
<keyword evidence="4" id="KW-0808">Transferase</keyword>
<dbReference type="InterPro" id="IPR029044">
    <property type="entry name" value="Nucleotide-diphossugar_trans"/>
</dbReference>
<dbReference type="Gene3D" id="3.90.550.10">
    <property type="entry name" value="Spore Coat Polysaccharide Biosynthesis Protein SpsA, Chain A"/>
    <property type="match status" value="1"/>
</dbReference>
<dbReference type="EMBL" id="BAAATZ010000025">
    <property type="protein sequence ID" value="GAA2733607.1"/>
    <property type="molecule type" value="Genomic_DNA"/>
</dbReference>
<keyword evidence="5" id="KW-0777">Teichoic acid biosynthesis</keyword>
<organism evidence="8 9">
    <name type="scientific">Actinocorallia aurantiaca</name>
    <dbReference type="NCBI Taxonomy" id="46204"/>
    <lineage>
        <taxon>Bacteria</taxon>
        <taxon>Bacillati</taxon>
        <taxon>Actinomycetota</taxon>
        <taxon>Actinomycetes</taxon>
        <taxon>Streptosporangiales</taxon>
        <taxon>Thermomonosporaceae</taxon>
        <taxon>Actinocorallia</taxon>
    </lineage>
</organism>
<evidence type="ECO:0000256" key="1">
    <source>
        <dbReference type="ARBA" id="ARBA00004202"/>
    </source>
</evidence>
<dbReference type="InterPro" id="IPR001173">
    <property type="entry name" value="Glyco_trans_2-like"/>
</dbReference>
<feature type="domain" description="Glycosyltransferase 2-like" evidence="7">
    <location>
        <begin position="3"/>
        <end position="157"/>
    </location>
</feature>
<dbReference type="Pfam" id="PF04464">
    <property type="entry name" value="Glyphos_transf"/>
    <property type="match status" value="1"/>
</dbReference>
<comment type="similarity">
    <text evidence="2">Belongs to the CDP-glycerol glycerophosphotransferase family.</text>
</comment>
<evidence type="ECO:0000313" key="9">
    <source>
        <dbReference type="Proteomes" id="UP001501842"/>
    </source>
</evidence>
<comment type="subcellular location">
    <subcellularLocation>
        <location evidence="1">Cell membrane</location>
        <topology evidence="1">Peripheral membrane protein</topology>
    </subcellularLocation>
</comment>
<dbReference type="SUPFAM" id="SSF53448">
    <property type="entry name" value="Nucleotide-diphospho-sugar transferases"/>
    <property type="match status" value="1"/>
</dbReference>
<dbReference type="Proteomes" id="UP001501842">
    <property type="component" value="Unassembled WGS sequence"/>
</dbReference>
<evidence type="ECO:0000256" key="6">
    <source>
        <dbReference type="ARBA" id="ARBA00023136"/>
    </source>
</evidence>
<dbReference type="InterPro" id="IPR007554">
    <property type="entry name" value="Glycerophosphate_synth"/>
</dbReference>
<name>A0ABN3UJU6_9ACTN</name>
<protein>
    <recommendedName>
        <fullName evidence="7">Glycosyltransferase 2-like domain-containing protein</fullName>
    </recommendedName>
</protein>
<dbReference type="SUPFAM" id="SSF53756">
    <property type="entry name" value="UDP-Glycosyltransferase/glycogen phosphorylase"/>
    <property type="match status" value="1"/>
</dbReference>
<dbReference type="Pfam" id="PF00535">
    <property type="entry name" value="Glycos_transf_2"/>
    <property type="match status" value="1"/>
</dbReference>
<dbReference type="InterPro" id="IPR051612">
    <property type="entry name" value="Teichoic_Acid_Biosynth"/>
</dbReference>
<dbReference type="PANTHER" id="PTHR37316">
    <property type="entry name" value="TEICHOIC ACID GLYCEROL-PHOSPHATE PRIMASE"/>
    <property type="match status" value="1"/>
</dbReference>
<evidence type="ECO:0000256" key="3">
    <source>
        <dbReference type="ARBA" id="ARBA00022475"/>
    </source>
</evidence>
<dbReference type="InterPro" id="IPR043149">
    <property type="entry name" value="TagF_N"/>
</dbReference>
<proteinExistence type="inferred from homology"/>
<gene>
    <name evidence="8" type="ORF">GCM10010439_54070</name>
</gene>
<dbReference type="CDD" id="cd00761">
    <property type="entry name" value="Glyco_tranf_GTA_type"/>
    <property type="match status" value="1"/>
</dbReference>
<keyword evidence="6" id="KW-0472">Membrane</keyword>
<comment type="caution">
    <text evidence="8">The sequence shown here is derived from an EMBL/GenBank/DDBJ whole genome shotgun (WGS) entry which is preliminary data.</text>
</comment>
<reference evidence="8 9" key="1">
    <citation type="journal article" date="2019" name="Int. J. Syst. Evol. Microbiol.">
        <title>The Global Catalogue of Microorganisms (GCM) 10K type strain sequencing project: providing services to taxonomists for standard genome sequencing and annotation.</title>
        <authorList>
            <consortium name="The Broad Institute Genomics Platform"/>
            <consortium name="The Broad Institute Genome Sequencing Center for Infectious Disease"/>
            <person name="Wu L."/>
            <person name="Ma J."/>
        </authorList>
    </citation>
    <scope>NUCLEOTIDE SEQUENCE [LARGE SCALE GENOMIC DNA]</scope>
    <source>
        <strain evidence="8 9">JCM 8201</strain>
    </source>
</reference>
<dbReference type="Gene3D" id="3.40.50.11820">
    <property type="match status" value="1"/>
</dbReference>
<dbReference type="Gene3D" id="3.40.50.12580">
    <property type="match status" value="1"/>
</dbReference>
<dbReference type="RefSeq" id="WP_344454165.1">
    <property type="nucleotide sequence ID" value="NZ_BAAATZ010000025.1"/>
</dbReference>
<evidence type="ECO:0000313" key="8">
    <source>
        <dbReference type="EMBL" id="GAA2733607.1"/>
    </source>
</evidence>